<dbReference type="Gene3D" id="1.10.10.10">
    <property type="entry name" value="Winged helix-like DNA-binding domain superfamily/Winged helix DNA-binding domain"/>
    <property type="match status" value="1"/>
</dbReference>
<name>A0A920CUF5_9BACL</name>
<gene>
    <name evidence="4" type="primary">rpoE_2</name>
    <name evidence="4" type="ORF">J34TS1_50390</name>
</gene>
<evidence type="ECO:0000259" key="2">
    <source>
        <dbReference type="Pfam" id="PF04542"/>
    </source>
</evidence>
<dbReference type="InterPro" id="IPR052704">
    <property type="entry name" value="ECF_Sigma-70_Domain"/>
</dbReference>
<dbReference type="Gene3D" id="3.10.450.50">
    <property type="match status" value="1"/>
</dbReference>
<dbReference type="Gene3D" id="1.10.1740.10">
    <property type="match status" value="1"/>
</dbReference>
<dbReference type="EMBL" id="BORT01000030">
    <property type="protein sequence ID" value="GIO50274.1"/>
    <property type="molecule type" value="Genomic_DNA"/>
</dbReference>
<dbReference type="InterPro" id="IPR014284">
    <property type="entry name" value="RNA_pol_sigma-70_dom"/>
</dbReference>
<comment type="subunit">
    <text evidence="1">Interacts transiently with the RNA polymerase catalytic core formed by RpoA, RpoB, RpoC and RpoZ (2 alpha, 1 beta, 1 beta' and 1 omega subunit) to form the RNA polymerase holoenzyme that can initiate transcription.</text>
</comment>
<dbReference type="GO" id="GO:0003677">
    <property type="term" value="F:DNA binding"/>
    <property type="evidence" value="ECO:0007669"/>
    <property type="project" value="InterPro"/>
</dbReference>
<dbReference type="GO" id="GO:0016987">
    <property type="term" value="F:sigma factor activity"/>
    <property type="evidence" value="ECO:0007669"/>
    <property type="project" value="InterPro"/>
</dbReference>
<protein>
    <submittedName>
        <fullName evidence="4">RNA polymerase sigma factor SigJ</fullName>
    </submittedName>
</protein>
<dbReference type="SUPFAM" id="SSF54427">
    <property type="entry name" value="NTF2-like"/>
    <property type="match status" value="1"/>
</dbReference>
<dbReference type="AlphaFoldDB" id="A0A920CUF5"/>
<dbReference type="InterPro" id="IPR036388">
    <property type="entry name" value="WH-like_DNA-bd_sf"/>
</dbReference>
<dbReference type="GO" id="GO:0006352">
    <property type="term" value="P:DNA-templated transcription initiation"/>
    <property type="evidence" value="ECO:0007669"/>
    <property type="project" value="InterPro"/>
</dbReference>
<evidence type="ECO:0000313" key="5">
    <source>
        <dbReference type="Proteomes" id="UP000682811"/>
    </source>
</evidence>
<sequence length="297" mass="33917">MTEAVHFESLYRTYRSYALSIAYRMLGLYTDAEDVVQDLFAELALKDTAEIRNMKSYIAKSVTNRCLNLLHSAQKKREEYIGQWLPEPVAGAAGLPELAAEQKDTLSYAYLLMLERLTPTERAVFLLREVFEYDYGQIADITDKTEANCRKIYSRAKKQLQGSELPASPVSNERQKAVITRFADAFLHYDPNTLLELLAEDAVFISDGGGVVRTAIHPISGRERIIRLLTSPKAYRDMRSWKIQMSELNGEISLLFIDGTEVKSIFCFRMTDAGDRLQDIYNLKNPLKLEHLQPIIF</sequence>
<dbReference type="InterPro" id="IPR032710">
    <property type="entry name" value="NTF2-like_dom_sf"/>
</dbReference>
<organism evidence="4 5">
    <name type="scientific">Paenibacillus azoreducens</name>
    <dbReference type="NCBI Taxonomy" id="116718"/>
    <lineage>
        <taxon>Bacteria</taxon>
        <taxon>Bacillati</taxon>
        <taxon>Bacillota</taxon>
        <taxon>Bacilli</taxon>
        <taxon>Bacillales</taxon>
        <taxon>Paenibacillaceae</taxon>
        <taxon>Paenibacillus</taxon>
    </lineage>
</organism>
<evidence type="ECO:0000313" key="4">
    <source>
        <dbReference type="EMBL" id="GIO50274.1"/>
    </source>
</evidence>
<dbReference type="InterPro" id="IPR007627">
    <property type="entry name" value="RNA_pol_sigma70_r2"/>
</dbReference>
<dbReference type="InterPro" id="IPR013324">
    <property type="entry name" value="RNA_pol_sigma_r3/r4-like"/>
</dbReference>
<dbReference type="Proteomes" id="UP000682811">
    <property type="component" value="Unassembled WGS sequence"/>
</dbReference>
<dbReference type="InterPro" id="IPR013325">
    <property type="entry name" value="RNA_pol_sigma_r2"/>
</dbReference>
<accession>A0A920CUF5</accession>
<feature type="domain" description="RNA polymerase sigma factor 70 region 4 type 2" evidence="3">
    <location>
        <begin position="110"/>
        <end position="160"/>
    </location>
</feature>
<reference evidence="4 5" key="1">
    <citation type="submission" date="2021-03" db="EMBL/GenBank/DDBJ databases">
        <title>Antimicrobial resistance genes in bacteria isolated from Japanese honey, and their potential for conferring macrolide and lincosamide resistance in the American foulbrood pathogen Paenibacillus larvae.</title>
        <authorList>
            <person name="Okamoto M."/>
            <person name="Kumagai M."/>
            <person name="Kanamori H."/>
            <person name="Takamatsu D."/>
        </authorList>
    </citation>
    <scope>NUCLEOTIDE SEQUENCE [LARGE SCALE GENOMIC DNA]</scope>
    <source>
        <strain evidence="4 5">J34TS1</strain>
    </source>
</reference>
<evidence type="ECO:0000259" key="3">
    <source>
        <dbReference type="Pfam" id="PF08281"/>
    </source>
</evidence>
<dbReference type="InterPro" id="IPR013249">
    <property type="entry name" value="RNA_pol_sigma70_r4_t2"/>
</dbReference>
<proteinExistence type="predicted"/>
<feature type="domain" description="RNA polymerase sigma-70 region 2" evidence="2">
    <location>
        <begin position="10"/>
        <end position="74"/>
    </location>
</feature>
<dbReference type="SUPFAM" id="SSF88659">
    <property type="entry name" value="Sigma3 and sigma4 domains of RNA polymerase sigma factors"/>
    <property type="match status" value="1"/>
</dbReference>
<comment type="caution">
    <text evidence="4">The sequence shown here is derived from an EMBL/GenBank/DDBJ whole genome shotgun (WGS) entry which is preliminary data.</text>
</comment>
<dbReference type="NCBIfam" id="TIGR02937">
    <property type="entry name" value="sigma70-ECF"/>
    <property type="match status" value="1"/>
</dbReference>
<evidence type="ECO:0000256" key="1">
    <source>
        <dbReference type="ARBA" id="ARBA00011344"/>
    </source>
</evidence>
<keyword evidence="5" id="KW-1185">Reference proteome</keyword>
<dbReference type="PANTHER" id="PTHR30173:SF36">
    <property type="entry name" value="ECF RNA POLYMERASE SIGMA FACTOR SIGJ"/>
    <property type="match status" value="1"/>
</dbReference>
<dbReference type="PANTHER" id="PTHR30173">
    <property type="entry name" value="SIGMA 19 FACTOR"/>
    <property type="match status" value="1"/>
</dbReference>
<dbReference type="SUPFAM" id="SSF88946">
    <property type="entry name" value="Sigma2 domain of RNA polymerase sigma factors"/>
    <property type="match status" value="1"/>
</dbReference>
<dbReference type="Pfam" id="PF04542">
    <property type="entry name" value="Sigma70_r2"/>
    <property type="match status" value="1"/>
</dbReference>
<dbReference type="RefSeq" id="WP_212980531.1">
    <property type="nucleotide sequence ID" value="NZ_AP025343.1"/>
</dbReference>
<dbReference type="Pfam" id="PF08281">
    <property type="entry name" value="Sigma70_r4_2"/>
    <property type="match status" value="1"/>
</dbReference>